<dbReference type="Gene3D" id="3.40.50.720">
    <property type="entry name" value="NAD(P)-binding Rossmann-like Domain"/>
    <property type="match status" value="1"/>
</dbReference>
<dbReference type="SUPFAM" id="SSF46548">
    <property type="entry name" value="alpha-helical ferredoxin"/>
    <property type="match status" value="1"/>
</dbReference>
<dbReference type="InterPro" id="IPR036188">
    <property type="entry name" value="FAD/NAD-bd_sf"/>
</dbReference>
<dbReference type="PANTHER" id="PTHR42783:SF3">
    <property type="entry name" value="GLUTAMATE SYNTHASE [NADPH] SMALL CHAIN-RELATED"/>
    <property type="match status" value="1"/>
</dbReference>
<dbReference type="Gene3D" id="3.50.50.60">
    <property type="entry name" value="FAD/NAD(P)-binding domain"/>
    <property type="match status" value="1"/>
</dbReference>
<name>H5SNM0_9BACT</name>
<protein>
    <submittedName>
        <fullName evidence="3">FAD-dependent pyridine nucleotide-disulphide oxidoreductase</fullName>
    </submittedName>
</protein>
<dbReference type="PANTHER" id="PTHR42783">
    <property type="entry name" value="GLUTAMATE SYNTHASE [NADPH] SMALL CHAIN"/>
    <property type="match status" value="1"/>
</dbReference>
<dbReference type="PRINTS" id="PR00419">
    <property type="entry name" value="ADXRDTASE"/>
</dbReference>
<evidence type="ECO:0000313" key="3">
    <source>
        <dbReference type="EMBL" id="BAL57756.1"/>
    </source>
</evidence>
<dbReference type="InterPro" id="IPR028261">
    <property type="entry name" value="DPD_II"/>
</dbReference>
<dbReference type="Pfam" id="PF14691">
    <property type="entry name" value="Fer4_20"/>
    <property type="match status" value="1"/>
</dbReference>
<dbReference type="GO" id="GO:0016491">
    <property type="term" value="F:oxidoreductase activity"/>
    <property type="evidence" value="ECO:0007669"/>
    <property type="project" value="InterPro"/>
</dbReference>
<dbReference type="EMBL" id="AP011783">
    <property type="protein sequence ID" value="BAL57756.1"/>
    <property type="molecule type" value="Genomic_DNA"/>
</dbReference>
<feature type="domain" description="FAD/NAD(P)-binding" evidence="1">
    <location>
        <begin position="140"/>
        <end position="432"/>
    </location>
</feature>
<reference evidence="3" key="1">
    <citation type="journal article" date="2005" name="Environ. Microbiol.">
        <title>Genetic and functional properties of uncultivated thermophilic crenarchaeotes from a subsurface gold mine as revealed by analysis of genome fragments.</title>
        <authorList>
            <person name="Nunoura T."/>
            <person name="Hirayama H."/>
            <person name="Takami H."/>
            <person name="Oida H."/>
            <person name="Nishi S."/>
            <person name="Shimamura S."/>
            <person name="Suzuki Y."/>
            <person name="Inagaki F."/>
            <person name="Takai K."/>
            <person name="Nealson K.H."/>
            <person name="Horikoshi K."/>
        </authorList>
    </citation>
    <scope>NUCLEOTIDE SEQUENCE</scope>
</reference>
<evidence type="ECO:0000259" key="2">
    <source>
        <dbReference type="Pfam" id="PF14691"/>
    </source>
</evidence>
<accession>H5SNM0</accession>
<dbReference type="Pfam" id="PF07992">
    <property type="entry name" value="Pyr_redox_2"/>
    <property type="match status" value="1"/>
</dbReference>
<reference evidence="3" key="2">
    <citation type="journal article" date="2012" name="PLoS ONE">
        <title>A Deeply Branching Thermophilic Bacterium with an Ancient Acetyl-CoA Pathway Dominates a Subsurface Ecosystem.</title>
        <authorList>
            <person name="Takami H."/>
            <person name="Noguchi H."/>
            <person name="Takaki Y."/>
            <person name="Uchiyama I."/>
            <person name="Toyoda A."/>
            <person name="Nishi S."/>
            <person name="Chee G.-J."/>
            <person name="Arai W."/>
            <person name="Nunoura T."/>
            <person name="Itoh T."/>
            <person name="Hattori M."/>
            <person name="Takai K."/>
        </authorList>
    </citation>
    <scope>NUCLEOTIDE SEQUENCE</scope>
</reference>
<dbReference type="SUPFAM" id="SSF51971">
    <property type="entry name" value="Nucleotide-binding domain"/>
    <property type="match status" value="1"/>
</dbReference>
<dbReference type="GO" id="GO:0051536">
    <property type="term" value="F:iron-sulfur cluster binding"/>
    <property type="evidence" value="ECO:0007669"/>
    <property type="project" value="InterPro"/>
</dbReference>
<sequence>MSVDLRLRHERIPSVYQEIHPPLDEMTAVVEADRCLECGGPYAPAPCTAACPAQVPVPQFIRAIRDGRPDEAARLIFEANILGGSCARVCPVEELCEGACVLTKEGRRAVSIGRLQRYATDVALSHQLNFFTRPGWKPYSVGVIGAGPAGLACAAELAKLGYEVVVYESRPEPGGLITSAIAPYKQMKEPLPAEVAMIERLGVKVQYGVTVGRDMSREELERKHHAIFLGVGLGADTRARIPGEELAGVWDSLEFIEQIKRGALPKIGPTVAVIGGGNTAIDVARESIRLGAQDVMVLYRRTEAQMPAFKHEVKAARKEGVHFYFLTAPLRFLGDGKVRQIECIHMKLGAPDKSGRPTPEPVPGTEFILDVDTVIKAIGQEKRVEFFTMLGLELEGGLVKVNEGFQTSREKYFAGGDCVNGGATVVEAVRHGKLAAQAIAKFLKT</sequence>
<dbReference type="InterPro" id="IPR023753">
    <property type="entry name" value="FAD/NAD-binding_dom"/>
</dbReference>
<evidence type="ECO:0000259" key="1">
    <source>
        <dbReference type="Pfam" id="PF07992"/>
    </source>
</evidence>
<dbReference type="Gene3D" id="1.10.1060.10">
    <property type="entry name" value="Alpha-helical ferredoxin"/>
    <property type="match status" value="1"/>
</dbReference>
<feature type="domain" description="Dihydroprymidine dehydrogenase" evidence="2">
    <location>
        <begin position="16"/>
        <end position="126"/>
    </location>
</feature>
<organism evidence="3">
    <name type="scientific">uncultured Acetothermia bacterium</name>
    <dbReference type="NCBI Taxonomy" id="236499"/>
    <lineage>
        <taxon>Bacteria</taxon>
        <taxon>Candidatus Bipolaricaulota</taxon>
        <taxon>environmental samples</taxon>
    </lineage>
</organism>
<gene>
    <name evidence="3" type="ORF">HGMM_F52D02C35</name>
</gene>
<dbReference type="AlphaFoldDB" id="H5SNM0"/>
<dbReference type="InterPro" id="IPR009051">
    <property type="entry name" value="Helical_ferredxn"/>
</dbReference>
<proteinExistence type="predicted"/>